<accession>A0A6J4UBC2</accession>
<dbReference type="EMBL" id="CADCWG010000064">
    <property type="protein sequence ID" value="CAA9543106.1"/>
    <property type="molecule type" value="Genomic_DNA"/>
</dbReference>
<gene>
    <name evidence="2" type="ORF">AVDCRST_MAG49-1024</name>
</gene>
<evidence type="ECO:0000256" key="1">
    <source>
        <dbReference type="SAM" id="MobiDB-lite"/>
    </source>
</evidence>
<dbReference type="AlphaFoldDB" id="A0A6J4UBC2"/>
<proteinExistence type="predicted"/>
<feature type="compositionally biased region" description="Basic and acidic residues" evidence="1">
    <location>
        <begin position="1"/>
        <end position="19"/>
    </location>
</feature>
<sequence length="55" mass="5759">CVAGERAGHGRAMRDRERIPSAAPGGDGRAPCGDVARATMPEEADRPVRGLSRLC</sequence>
<protein>
    <submittedName>
        <fullName evidence="2">Uncharacterized protein</fullName>
    </submittedName>
</protein>
<organism evidence="2">
    <name type="scientific">uncultured Thermomicrobiales bacterium</name>
    <dbReference type="NCBI Taxonomy" id="1645740"/>
    <lineage>
        <taxon>Bacteria</taxon>
        <taxon>Pseudomonadati</taxon>
        <taxon>Thermomicrobiota</taxon>
        <taxon>Thermomicrobia</taxon>
        <taxon>Thermomicrobiales</taxon>
        <taxon>environmental samples</taxon>
    </lineage>
</organism>
<feature type="non-terminal residue" evidence="2">
    <location>
        <position position="1"/>
    </location>
</feature>
<feature type="region of interest" description="Disordered" evidence="1">
    <location>
        <begin position="1"/>
        <end position="55"/>
    </location>
</feature>
<feature type="non-terminal residue" evidence="2">
    <location>
        <position position="55"/>
    </location>
</feature>
<evidence type="ECO:0000313" key="2">
    <source>
        <dbReference type="EMBL" id="CAA9543106.1"/>
    </source>
</evidence>
<name>A0A6J4UBC2_9BACT</name>
<reference evidence="2" key="1">
    <citation type="submission" date="2020-02" db="EMBL/GenBank/DDBJ databases">
        <authorList>
            <person name="Meier V. D."/>
        </authorList>
    </citation>
    <scope>NUCLEOTIDE SEQUENCE</scope>
    <source>
        <strain evidence="2">AVDCRST_MAG49</strain>
    </source>
</reference>